<feature type="transmembrane region" description="Helical" evidence="7">
    <location>
        <begin position="322"/>
        <end position="346"/>
    </location>
</feature>
<evidence type="ECO:0000256" key="1">
    <source>
        <dbReference type="ARBA" id="ARBA00004651"/>
    </source>
</evidence>
<dbReference type="Gene3D" id="1.20.1250.20">
    <property type="entry name" value="MFS general substrate transporter like domains"/>
    <property type="match status" value="2"/>
</dbReference>
<accession>A0A7X9UD09</accession>
<feature type="transmembrane region" description="Helical" evidence="7">
    <location>
        <begin position="229"/>
        <end position="255"/>
    </location>
</feature>
<dbReference type="PANTHER" id="PTHR43266:SF2">
    <property type="entry name" value="MAJOR FACILITATOR SUPERFAMILY (MFS) PROFILE DOMAIN-CONTAINING PROTEIN"/>
    <property type="match status" value="1"/>
</dbReference>
<evidence type="ECO:0000313" key="9">
    <source>
        <dbReference type="Proteomes" id="UP000546970"/>
    </source>
</evidence>
<dbReference type="CDD" id="cd06173">
    <property type="entry name" value="MFS_MefA_like"/>
    <property type="match status" value="1"/>
</dbReference>
<feature type="transmembrane region" description="Helical" evidence="7">
    <location>
        <begin position="296"/>
        <end position="316"/>
    </location>
</feature>
<dbReference type="InterPro" id="IPR036259">
    <property type="entry name" value="MFS_trans_sf"/>
</dbReference>
<feature type="transmembrane region" description="Helical" evidence="7">
    <location>
        <begin position="46"/>
        <end position="65"/>
    </location>
</feature>
<keyword evidence="4 7" id="KW-0812">Transmembrane</keyword>
<evidence type="ECO:0000256" key="4">
    <source>
        <dbReference type="ARBA" id="ARBA00022692"/>
    </source>
</evidence>
<evidence type="ECO:0000256" key="2">
    <source>
        <dbReference type="ARBA" id="ARBA00022448"/>
    </source>
</evidence>
<feature type="transmembrane region" description="Helical" evidence="7">
    <location>
        <begin position="101"/>
        <end position="120"/>
    </location>
</feature>
<proteinExistence type="predicted"/>
<dbReference type="AlphaFoldDB" id="A0A7X9UD09"/>
<feature type="transmembrane region" description="Helical" evidence="7">
    <location>
        <begin position="390"/>
        <end position="411"/>
    </location>
</feature>
<evidence type="ECO:0000256" key="3">
    <source>
        <dbReference type="ARBA" id="ARBA00022475"/>
    </source>
</evidence>
<dbReference type="GO" id="GO:0005886">
    <property type="term" value="C:plasma membrane"/>
    <property type="evidence" value="ECO:0007669"/>
    <property type="project" value="UniProtKB-SubCell"/>
</dbReference>
<name>A0A7X9UD09_9ACTN</name>
<feature type="transmembrane region" description="Helical" evidence="7">
    <location>
        <begin position="77"/>
        <end position="95"/>
    </location>
</feature>
<keyword evidence="5 7" id="KW-1133">Transmembrane helix</keyword>
<dbReference type="EMBL" id="JABBCP010000007">
    <property type="protein sequence ID" value="NMF56256.1"/>
    <property type="molecule type" value="Genomic_DNA"/>
</dbReference>
<dbReference type="InterPro" id="IPR011701">
    <property type="entry name" value="MFS"/>
</dbReference>
<comment type="caution">
    <text evidence="8">The sequence shown here is derived from an EMBL/GenBank/DDBJ whole genome shotgun (WGS) entry which is preliminary data.</text>
</comment>
<evidence type="ECO:0000256" key="5">
    <source>
        <dbReference type="ARBA" id="ARBA00022989"/>
    </source>
</evidence>
<dbReference type="GO" id="GO:0022857">
    <property type="term" value="F:transmembrane transporter activity"/>
    <property type="evidence" value="ECO:0007669"/>
    <property type="project" value="InterPro"/>
</dbReference>
<dbReference type="SUPFAM" id="SSF103473">
    <property type="entry name" value="MFS general substrate transporter"/>
    <property type="match status" value="1"/>
</dbReference>
<dbReference type="Pfam" id="PF07690">
    <property type="entry name" value="MFS_1"/>
    <property type="match status" value="1"/>
</dbReference>
<reference evidence="8 9" key="1">
    <citation type="submission" date="2020-04" db="EMBL/GenBank/DDBJ databases">
        <title>Collinsella sp. KGMB02528 nov., an anaerobic actinobacterium isolated from human feces.</title>
        <authorList>
            <person name="Han K.-I."/>
            <person name="Eom M.K."/>
            <person name="Kim J.-S."/>
            <person name="Lee K.C."/>
            <person name="Suh M.K."/>
            <person name="Park S.-H."/>
            <person name="Lee J.H."/>
            <person name="Kang S.W."/>
            <person name="Park J.-E."/>
            <person name="Oh B.S."/>
            <person name="Yu S.Y."/>
            <person name="Choi S.-H."/>
            <person name="Lee D.H."/>
            <person name="Yoon H."/>
            <person name="Kim B.-Y."/>
            <person name="Lee J.H."/>
            <person name="Lee J.-S."/>
        </authorList>
    </citation>
    <scope>NUCLEOTIDE SEQUENCE [LARGE SCALE GENOMIC DNA]</scope>
    <source>
        <strain evidence="8 9">KGMB02528</strain>
    </source>
</reference>
<evidence type="ECO:0000256" key="6">
    <source>
        <dbReference type="ARBA" id="ARBA00023136"/>
    </source>
</evidence>
<feature type="transmembrane region" description="Helical" evidence="7">
    <location>
        <begin position="166"/>
        <end position="187"/>
    </location>
</feature>
<evidence type="ECO:0000313" key="8">
    <source>
        <dbReference type="EMBL" id="NMF56256.1"/>
    </source>
</evidence>
<keyword evidence="9" id="KW-1185">Reference proteome</keyword>
<keyword evidence="3" id="KW-1003">Cell membrane</keyword>
<organism evidence="8 9">
    <name type="scientific">Collinsella acetigenes</name>
    <dbReference type="NCBI Taxonomy" id="2713419"/>
    <lineage>
        <taxon>Bacteria</taxon>
        <taxon>Bacillati</taxon>
        <taxon>Actinomycetota</taxon>
        <taxon>Coriobacteriia</taxon>
        <taxon>Coriobacteriales</taxon>
        <taxon>Coriobacteriaceae</taxon>
        <taxon>Collinsella</taxon>
    </lineage>
</organism>
<feature type="transmembrane region" description="Helical" evidence="7">
    <location>
        <begin position="358"/>
        <end position="384"/>
    </location>
</feature>
<protein>
    <submittedName>
        <fullName evidence="8">MFS transporter</fullName>
    </submittedName>
</protein>
<dbReference type="PANTHER" id="PTHR43266">
    <property type="entry name" value="MACROLIDE-EFFLUX PROTEIN"/>
    <property type="match status" value="1"/>
</dbReference>
<comment type="subcellular location">
    <subcellularLocation>
        <location evidence="1">Cell membrane</location>
        <topology evidence="1">Multi-pass membrane protein</topology>
    </subcellularLocation>
</comment>
<dbReference type="Proteomes" id="UP000546970">
    <property type="component" value="Unassembled WGS sequence"/>
</dbReference>
<dbReference type="RefSeq" id="WP_169277825.1">
    <property type="nucleotide sequence ID" value="NZ_JABBCP010000007.1"/>
</dbReference>
<gene>
    <name evidence="8" type="ORF">HF320_07965</name>
</gene>
<keyword evidence="6 7" id="KW-0472">Membrane</keyword>
<keyword evidence="2" id="KW-0813">Transport</keyword>
<sequence>MYFWKSKEYLHFGVLLTVQALALVSESALRFALPLYLLNVSGDPSLYGVATAVAFVPSVLLMPAAGVVADRVDMRRILVIAGSVLISCSACYLFLFRAHLLLMTILFLVALYAVHALYIPMFQAQIPRMLDTAHVKQGVSLVNQVSTASNIIGPALAGVLMGWMGIALLVCFGMVCLVAAVMFTYACPSLKRSPAAPSGVGTGDFAIAERRSLFQDVRAAVLFLRSEKLLLLSIVFACLVNAVLAGVNVVLPYLVTEQLAWNAAAAGLAEAVGAVGALAGSAFVGLAPGFCTMKRFPAFVALLGFGPLISTMGSFFGFDAAVQFACLTVGVAWILFWGSAITVVLVSDIQLQCESDMVGRVLALFYAVATCASPVGQAACGIAIDMSGTTVLLVFMATAMEFFAVSMALLFKKHTK</sequence>
<evidence type="ECO:0000256" key="7">
    <source>
        <dbReference type="SAM" id="Phobius"/>
    </source>
</evidence>
<feature type="transmembrane region" description="Helical" evidence="7">
    <location>
        <begin position="261"/>
        <end position="284"/>
    </location>
</feature>